<keyword evidence="1" id="KW-0805">Transcription regulation</keyword>
<dbReference type="InterPro" id="IPR018060">
    <property type="entry name" value="HTH_AraC"/>
</dbReference>
<evidence type="ECO:0000256" key="2">
    <source>
        <dbReference type="ARBA" id="ARBA00023125"/>
    </source>
</evidence>
<accession>A0A7Y6C831</accession>
<evidence type="ECO:0000256" key="1">
    <source>
        <dbReference type="ARBA" id="ARBA00023015"/>
    </source>
</evidence>
<gene>
    <name evidence="5" type="ORF">G6W59_09985</name>
</gene>
<keyword evidence="2" id="KW-0238">DNA-binding</keyword>
<dbReference type="EMBL" id="JAANNT010000006">
    <property type="protein sequence ID" value="NUV28653.1"/>
    <property type="molecule type" value="Genomic_DNA"/>
</dbReference>
<dbReference type="GO" id="GO:0043565">
    <property type="term" value="F:sequence-specific DNA binding"/>
    <property type="evidence" value="ECO:0007669"/>
    <property type="project" value="InterPro"/>
</dbReference>
<evidence type="ECO:0000256" key="3">
    <source>
        <dbReference type="ARBA" id="ARBA00023163"/>
    </source>
</evidence>
<evidence type="ECO:0000313" key="5">
    <source>
        <dbReference type="EMBL" id="NUV28653.1"/>
    </source>
</evidence>
<dbReference type="InterPro" id="IPR050204">
    <property type="entry name" value="AraC_XylS_family_regulators"/>
</dbReference>
<dbReference type="Proteomes" id="UP000540128">
    <property type="component" value="Unassembled WGS sequence"/>
</dbReference>
<keyword evidence="6" id="KW-1185">Reference proteome</keyword>
<dbReference type="AlphaFoldDB" id="A0A7Y6C831"/>
<dbReference type="PANTHER" id="PTHR46796:SF6">
    <property type="entry name" value="ARAC SUBFAMILY"/>
    <property type="match status" value="1"/>
</dbReference>
<feature type="domain" description="HTH araC/xylS-type" evidence="4">
    <location>
        <begin position="217"/>
        <end position="318"/>
    </location>
</feature>
<name>A0A7Y6C831_9ACTN</name>
<proteinExistence type="predicted"/>
<dbReference type="InterPro" id="IPR009057">
    <property type="entry name" value="Homeodomain-like_sf"/>
</dbReference>
<evidence type="ECO:0000313" key="6">
    <source>
        <dbReference type="Proteomes" id="UP000540128"/>
    </source>
</evidence>
<comment type="caution">
    <text evidence="5">The sequence shown here is derived from an EMBL/GenBank/DDBJ whole genome shotgun (WGS) entry which is preliminary data.</text>
</comment>
<dbReference type="GO" id="GO:0003700">
    <property type="term" value="F:DNA-binding transcription factor activity"/>
    <property type="evidence" value="ECO:0007669"/>
    <property type="project" value="InterPro"/>
</dbReference>
<dbReference type="InterPro" id="IPR020449">
    <property type="entry name" value="Tscrpt_reg_AraC-type_HTH"/>
</dbReference>
<dbReference type="Gene3D" id="1.10.10.60">
    <property type="entry name" value="Homeodomain-like"/>
    <property type="match status" value="1"/>
</dbReference>
<evidence type="ECO:0000259" key="4">
    <source>
        <dbReference type="PROSITE" id="PS01124"/>
    </source>
</evidence>
<protein>
    <submittedName>
        <fullName evidence="5">Helix-turn-helix domain-containing protein</fullName>
    </submittedName>
</protein>
<dbReference type="SUPFAM" id="SSF46689">
    <property type="entry name" value="Homeodomain-like"/>
    <property type="match status" value="1"/>
</dbReference>
<dbReference type="RefSeq" id="WP_030699223.1">
    <property type="nucleotide sequence ID" value="NZ_JAANNT010000006.1"/>
</dbReference>
<sequence length="322" mass="34947">MHLLFSSDEVAPGEGLAVLDELYTTSEHPMRMLAPAPEKFRATVRSLDLAAVNVVELTASPSEVVRTPRLVRQADPELSSVLVPLRGRVGLGQAGREAVLGPRELALYDSSRPFELRLAPGGEGAALLRAHVPRALLDLPAGRLDRLLGTALDGRAGVGGLLTQFLTGTAAGSAAYSTADLARLGTVALDLLRAVLAHHLDAEDAVPDDSHRRTLLLRIEAFVQRNLHEPQLSPAAIAAAHHISVSHLHRLFEGRDTTVAAWVRRQRLQRARRDLADPALGTVPVHHIAARWGFNDHSTFTRAFRGAYGMPPREYRRSSALR</sequence>
<reference evidence="5 6" key="1">
    <citation type="submission" date="2020-03" db="EMBL/GenBank/DDBJ databases">
        <title>Complete genome sequence of sixteen Streptomyces strains facilitates identification of candidate genes involved in plant growth-promotion in grain legumes and cereals.</title>
        <authorList>
            <person name="Gopalakrishnan S."/>
            <person name="Thakur V."/>
            <person name="Saxena R."/>
            <person name="Vadlamudi S."/>
            <person name="Purohit S."/>
            <person name="Kumar V."/>
            <person name="Rathore A."/>
            <person name="Chitikineni A."/>
            <person name="Varshney R.K."/>
        </authorList>
    </citation>
    <scope>NUCLEOTIDE SEQUENCE [LARGE SCALE GENOMIC DNA]</scope>
    <source>
        <strain evidence="5 6">KAI-180</strain>
    </source>
</reference>
<dbReference type="SMART" id="SM00342">
    <property type="entry name" value="HTH_ARAC"/>
    <property type="match status" value="1"/>
</dbReference>
<keyword evidence="3" id="KW-0804">Transcription</keyword>
<organism evidence="5 6">
    <name type="scientific">Streptomyces odorifer</name>
    <dbReference type="NCBI Taxonomy" id="53450"/>
    <lineage>
        <taxon>Bacteria</taxon>
        <taxon>Bacillati</taxon>
        <taxon>Actinomycetota</taxon>
        <taxon>Actinomycetes</taxon>
        <taxon>Kitasatosporales</taxon>
        <taxon>Streptomycetaceae</taxon>
        <taxon>Streptomyces</taxon>
        <taxon>Streptomyces albidoflavus group</taxon>
    </lineage>
</organism>
<dbReference type="PRINTS" id="PR00032">
    <property type="entry name" value="HTHARAC"/>
</dbReference>
<dbReference type="Pfam" id="PF14525">
    <property type="entry name" value="AraC_binding_2"/>
    <property type="match status" value="1"/>
</dbReference>
<dbReference type="Pfam" id="PF12833">
    <property type="entry name" value="HTH_18"/>
    <property type="match status" value="1"/>
</dbReference>
<dbReference type="PROSITE" id="PS01124">
    <property type="entry name" value="HTH_ARAC_FAMILY_2"/>
    <property type="match status" value="1"/>
</dbReference>
<dbReference type="InterPro" id="IPR035418">
    <property type="entry name" value="AraC-bd_2"/>
</dbReference>
<dbReference type="PANTHER" id="PTHR46796">
    <property type="entry name" value="HTH-TYPE TRANSCRIPTIONAL ACTIVATOR RHAS-RELATED"/>
    <property type="match status" value="1"/>
</dbReference>